<dbReference type="Pfam" id="PF00441">
    <property type="entry name" value="Acyl-CoA_dh_1"/>
    <property type="match status" value="1"/>
</dbReference>
<keyword evidence="4 6" id="KW-0274">FAD</keyword>
<proteinExistence type="inferred from homology"/>
<feature type="domain" description="Acyl-CoA dehydrogenase/oxidase C-terminal" evidence="7">
    <location>
        <begin position="273"/>
        <end position="367"/>
    </location>
</feature>
<comment type="caution">
    <text evidence="10">The sequence shown here is derived from an EMBL/GenBank/DDBJ whole genome shotgun (WGS) entry which is preliminary data.</text>
</comment>
<dbReference type="Pfam" id="PF02770">
    <property type="entry name" value="Acyl-CoA_dh_M"/>
    <property type="match status" value="1"/>
</dbReference>
<reference evidence="10" key="1">
    <citation type="submission" date="2021-01" db="EMBL/GenBank/DDBJ databases">
        <title>Whole genome shotgun sequence of Actinoplanes ferrugineus NBRC 15555.</title>
        <authorList>
            <person name="Komaki H."/>
            <person name="Tamura T."/>
        </authorList>
    </citation>
    <scope>NUCLEOTIDE SEQUENCE</scope>
    <source>
        <strain evidence="10">NBRC 15555</strain>
    </source>
</reference>
<name>A0A919MMJ8_9ACTN</name>
<evidence type="ECO:0000256" key="3">
    <source>
        <dbReference type="ARBA" id="ARBA00022630"/>
    </source>
</evidence>
<evidence type="ECO:0000259" key="7">
    <source>
        <dbReference type="Pfam" id="PF00441"/>
    </source>
</evidence>
<dbReference type="InterPro" id="IPR036250">
    <property type="entry name" value="AcylCo_DH-like_C"/>
</dbReference>
<dbReference type="RefSeq" id="WP_203819775.1">
    <property type="nucleotide sequence ID" value="NZ_BAAABP010000052.1"/>
</dbReference>
<comment type="cofactor">
    <cofactor evidence="1 6">
        <name>FAD</name>
        <dbReference type="ChEBI" id="CHEBI:57692"/>
    </cofactor>
</comment>
<feature type="domain" description="Acyl-CoA dehydrogenase/oxidase N-terminal" evidence="9">
    <location>
        <begin position="6"/>
        <end position="121"/>
    </location>
</feature>
<dbReference type="Gene3D" id="1.20.140.10">
    <property type="entry name" value="Butyryl-CoA Dehydrogenase, subunit A, domain 3"/>
    <property type="match status" value="1"/>
</dbReference>
<evidence type="ECO:0000259" key="9">
    <source>
        <dbReference type="Pfam" id="PF02771"/>
    </source>
</evidence>
<dbReference type="Pfam" id="PF02771">
    <property type="entry name" value="Acyl-CoA_dh_N"/>
    <property type="match status" value="1"/>
</dbReference>
<dbReference type="InterPro" id="IPR009100">
    <property type="entry name" value="AcylCoA_DH/oxidase_NM_dom_sf"/>
</dbReference>
<dbReference type="GO" id="GO:0050660">
    <property type="term" value="F:flavin adenine dinucleotide binding"/>
    <property type="evidence" value="ECO:0007669"/>
    <property type="project" value="InterPro"/>
</dbReference>
<dbReference type="InterPro" id="IPR037069">
    <property type="entry name" value="AcylCoA_DH/ox_N_sf"/>
</dbReference>
<dbReference type="Gene3D" id="1.10.540.10">
    <property type="entry name" value="Acyl-CoA dehydrogenase/oxidase, N-terminal domain"/>
    <property type="match status" value="1"/>
</dbReference>
<dbReference type="Gene3D" id="2.40.110.10">
    <property type="entry name" value="Butyryl-CoA Dehydrogenase, subunit A, domain 2"/>
    <property type="match status" value="1"/>
</dbReference>
<evidence type="ECO:0000259" key="8">
    <source>
        <dbReference type="Pfam" id="PF02770"/>
    </source>
</evidence>
<sequence>MEFGFTADQTRFRTRVRCRFADDRVRDALRRVRAQGVREPDTRPLYRVLGDLGLLAVGWPAEYGGGGRDPIETAIAIEELVRAGIPDTMHVNTIQIVGLFLLLAGTEEQKRAHLPAMARGEKFASVLYTEPESGSDLGSLRTTATPDGDGWRLHGEKVFSLKSDVTDLGLCAARTGPGTYDGISLFLVDLHADGVRVEPIASIADEDFHRIRLDGVRVGAGDLLGETGGGWPLLTRALAVERTGLDYTLKAERWLRAVRDGMPDPDDLFLAGLGRNAARLEASRLLSWRVLTGGPDVDEVAAAVAKLYSSELAQEVAGWAAEVYGFGYGRAWLDNERVDLLEAAYREAPGLTLSAGTSEVMLQIIGSVGLDAYLPAGKSDGGKR</sequence>
<organism evidence="10 11">
    <name type="scientific">Paractinoplanes ferrugineus</name>
    <dbReference type="NCBI Taxonomy" id="113564"/>
    <lineage>
        <taxon>Bacteria</taxon>
        <taxon>Bacillati</taxon>
        <taxon>Actinomycetota</taxon>
        <taxon>Actinomycetes</taxon>
        <taxon>Micromonosporales</taxon>
        <taxon>Micromonosporaceae</taxon>
        <taxon>Paractinoplanes</taxon>
    </lineage>
</organism>
<dbReference type="SUPFAM" id="SSF56645">
    <property type="entry name" value="Acyl-CoA dehydrogenase NM domain-like"/>
    <property type="match status" value="1"/>
</dbReference>
<evidence type="ECO:0000256" key="1">
    <source>
        <dbReference type="ARBA" id="ARBA00001974"/>
    </source>
</evidence>
<dbReference type="InterPro" id="IPR013786">
    <property type="entry name" value="AcylCoA_DH/ox_N"/>
</dbReference>
<dbReference type="EMBL" id="BOMM01000047">
    <property type="protein sequence ID" value="GIE13337.1"/>
    <property type="molecule type" value="Genomic_DNA"/>
</dbReference>
<keyword evidence="5 6" id="KW-0560">Oxidoreductase</keyword>
<gene>
    <name evidence="10" type="ORF">Afe05nite_51770</name>
</gene>
<dbReference type="PANTHER" id="PTHR43292">
    <property type="entry name" value="ACYL-COA DEHYDROGENASE"/>
    <property type="match status" value="1"/>
</dbReference>
<dbReference type="AlphaFoldDB" id="A0A919MMJ8"/>
<evidence type="ECO:0000313" key="10">
    <source>
        <dbReference type="EMBL" id="GIE13337.1"/>
    </source>
</evidence>
<evidence type="ECO:0000256" key="2">
    <source>
        <dbReference type="ARBA" id="ARBA00009347"/>
    </source>
</evidence>
<evidence type="ECO:0000256" key="4">
    <source>
        <dbReference type="ARBA" id="ARBA00022827"/>
    </source>
</evidence>
<dbReference type="InterPro" id="IPR006091">
    <property type="entry name" value="Acyl-CoA_Oxase/DH_mid-dom"/>
</dbReference>
<dbReference type="InterPro" id="IPR046373">
    <property type="entry name" value="Acyl-CoA_Oxase/DH_mid-dom_sf"/>
</dbReference>
<dbReference type="Proteomes" id="UP000598174">
    <property type="component" value="Unassembled WGS sequence"/>
</dbReference>
<keyword evidence="11" id="KW-1185">Reference proteome</keyword>
<evidence type="ECO:0000313" key="11">
    <source>
        <dbReference type="Proteomes" id="UP000598174"/>
    </source>
</evidence>
<evidence type="ECO:0000256" key="5">
    <source>
        <dbReference type="ARBA" id="ARBA00023002"/>
    </source>
</evidence>
<dbReference type="InterPro" id="IPR052161">
    <property type="entry name" value="Mycobact_Acyl-CoA_DH"/>
</dbReference>
<dbReference type="GO" id="GO:0016627">
    <property type="term" value="F:oxidoreductase activity, acting on the CH-CH group of donors"/>
    <property type="evidence" value="ECO:0007669"/>
    <property type="project" value="InterPro"/>
</dbReference>
<comment type="similarity">
    <text evidence="2 6">Belongs to the acyl-CoA dehydrogenase family.</text>
</comment>
<dbReference type="PANTHER" id="PTHR43292:SF3">
    <property type="entry name" value="ACYL-COA DEHYDROGENASE FADE29"/>
    <property type="match status" value="1"/>
</dbReference>
<feature type="domain" description="Acyl-CoA oxidase/dehydrogenase middle" evidence="8">
    <location>
        <begin position="127"/>
        <end position="214"/>
    </location>
</feature>
<dbReference type="GO" id="GO:0005886">
    <property type="term" value="C:plasma membrane"/>
    <property type="evidence" value="ECO:0007669"/>
    <property type="project" value="TreeGrafter"/>
</dbReference>
<keyword evidence="3 6" id="KW-0285">Flavoprotein</keyword>
<protein>
    <submittedName>
        <fullName evidence="10">Acyl-CoA dehydrogenase</fullName>
    </submittedName>
</protein>
<accession>A0A919MMJ8</accession>
<dbReference type="InterPro" id="IPR009075">
    <property type="entry name" value="AcylCo_DH/oxidase_C"/>
</dbReference>
<dbReference type="SUPFAM" id="SSF47203">
    <property type="entry name" value="Acyl-CoA dehydrogenase C-terminal domain-like"/>
    <property type="match status" value="1"/>
</dbReference>
<evidence type="ECO:0000256" key="6">
    <source>
        <dbReference type="RuleBase" id="RU362125"/>
    </source>
</evidence>